<evidence type="ECO:0008006" key="4">
    <source>
        <dbReference type="Google" id="ProtNLM"/>
    </source>
</evidence>
<sequence length="67" mass="7086">MGLLALCCPACVCLICMILVVDNVAATVGWLNGFGAFQNRIHSVTPGDFCDPIYSSCGRPFFAAAPF</sequence>
<reference evidence="2" key="1">
    <citation type="submission" date="2019-09" db="EMBL/GenBank/DDBJ databases">
        <title>Draft genome information of white flower Hibiscus syriacus.</title>
        <authorList>
            <person name="Kim Y.-M."/>
        </authorList>
    </citation>
    <scope>NUCLEOTIDE SEQUENCE [LARGE SCALE GENOMIC DNA]</scope>
    <source>
        <strain evidence="2">YM2019G1</strain>
    </source>
</reference>
<keyword evidence="3" id="KW-1185">Reference proteome</keyword>
<feature type="chain" id="PRO_5025479798" description="Secreted protein" evidence="1">
    <location>
        <begin position="27"/>
        <end position="67"/>
    </location>
</feature>
<evidence type="ECO:0000256" key="1">
    <source>
        <dbReference type="SAM" id="SignalP"/>
    </source>
</evidence>
<keyword evidence="1" id="KW-0732">Signal</keyword>
<evidence type="ECO:0000313" key="3">
    <source>
        <dbReference type="Proteomes" id="UP000436088"/>
    </source>
</evidence>
<dbReference type="EMBL" id="VEPZ02000457">
    <property type="protein sequence ID" value="KAE8724647.1"/>
    <property type="molecule type" value="Genomic_DNA"/>
</dbReference>
<proteinExistence type="predicted"/>
<gene>
    <name evidence="2" type="ORF">F3Y22_tig00010141pilonHSYRG00002</name>
</gene>
<evidence type="ECO:0000313" key="2">
    <source>
        <dbReference type="EMBL" id="KAE8724647.1"/>
    </source>
</evidence>
<feature type="signal peptide" evidence="1">
    <location>
        <begin position="1"/>
        <end position="26"/>
    </location>
</feature>
<accession>A0A6A3C7Z4</accession>
<dbReference type="AlphaFoldDB" id="A0A6A3C7Z4"/>
<dbReference type="Proteomes" id="UP000436088">
    <property type="component" value="Unassembled WGS sequence"/>
</dbReference>
<comment type="caution">
    <text evidence="2">The sequence shown here is derived from an EMBL/GenBank/DDBJ whole genome shotgun (WGS) entry which is preliminary data.</text>
</comment>
<protein>
    <recommendedName>
        <fullName evidence="4">Secreted protein</fullName>
    </recommendedName>
</protein>
<name>A0A6A3C7Z4_HIBSY</name>
<organism evidence="2 3">
    <name type="scientific">Hibiscus syriacus</name>
    <name type="common">Rose of Sharon</name>
    <dbReference type="NCBI Taxonomy" id="106335"/>
    <lineage>
        <taxon>Eukaryota</taxon>
        <taxon>Viridiplantae</taxon>
        <taxon>Streptophyta</taxon>
        <taxon>Embryophyta</taxon>
        <taxon>Tracheophyta</taxon>
        <taxon>Spermatophyta</taxon>
        <taxon>Magnoliopsida</taxon>
        <taxon>eudicotyledons</taxon>
        <taxon>Gunneridae</taxon>
        <taxon>Pentapetalae</taxon>
        <taxon>rosids</taxon>
        <taxon>malvids</taxon>
        <taxon>Malvales</taxon>
        <taxon>Malvaceae</taxon>
        <taxon>Malvoideae</taxon>
        <taxon>Hibiscus</taxon>
    </lineage>
</organism>